<dbReference type="EMBL" id="LT629772">
    <property type="protein sequence ID" value="SDS79075.1"/>
    <property type="molecule type" value="Genomic_DNA"/>
</dbReference>
<dbReference type="PROSITE" id="PS50088">
    <property type="entry name" value="ANK_REPEAT"/>
    <property type="match status" value="2"/>
</dbReference>
<sequence>MDGEHTAGAGGPVPDGSDPVELAHWLFDRARAGEAERLAAYIEAGMPVNLTDAHGNTLLMLAAYHGHAAAVSTLIERGATVDALNDRGQTPLAGAVFKGYGDVVEVLIAAGADPRAGTPSAWDTATFFDRPDLLQTLRTAKPH</sequence>
<evidence type="ECO:0000256" key="1">
    <source>
        <dbReference type="ARBA" id="ARBA00022737"/>
    </source>
</evidence>
<dbReference type="RefSeq" id="WP_091526092.1">
    <property type="nucleotide sequence ID" value="NZ_LT629772.1"/>
</dbReference>
<dbReference type="PANTHER" id="PTHR24171">
    <property type="entry name" value="ANKYRIN REPEAT DOMAIN-CONTAINING PROTEIN 39-RELATED"/>
    <property type="match status" value="1"/>
</dbReference>
<dbReference type="STRING" id="630515.SAMN04489812_3042"/>
<organism evidence="4 5">
    <name type="scientific">Microlunatus soli</name>
    <dbReference type="NCBI Taxonomy" id="630515"/>
    <lineage>
        <taxon>Bacteria</taxon>
        <taxon>Bacillati</taxon>
        <taxon>Actinomycetota</taxon>
        <taxon>Actinomycetes</taxon>
        <taxon>Propionibacteriales</taxon>
        <taxon>Propionibacteriaceae</taxon>
        <taxon>Microlunatus</taxon>
    </lineage>
</organism>
<feature type="repeat" description="ANK" evidence="3">
    <location>
        <begin position="54"/>
        <end position="86"/>
    </location>
</feature>
<gene>
    <name evidence="4" type="ORF">SAMN04489812_3042</name>
</gene>
<name>A0A1H1V2Y0_9ACTN</name>
<dbReference type="InterPro" id="IPR036770">
    <property type="entry name" value="Ankyrin_rpt-contain_sf"/>
</dbReference>
<keyword evidence="1" id="KW-0677">Repeat</keyword>
<protein>
    <submittedName>
        <fullName evidence="4">Uncharacterized protein</fullName>
    </submittedName>
</protein>
<dbReference type="AlphaFoldDB" id="A0A1H1V2Y0"/>
<evidence type="ECO:0000256" key="2">
    <source>
        <dbReference type="ARBA" id="ARBA00023043"/>
    </source>
</evidence>
<dbReference type="OrthoDB" id="306540at2"/>
<evidence type="ECO:0000313" key="4">
    <source>
        <dbReference type="EMBL" id="SDS79075.1"/>
    </source>
</evidence>
<keyword evidence="2 3" id="KW-0040">ANK repeat</keyword>
<evidence type="ECO:0000256" key="3">
    <source>
        <dbReference type="PROSITE-ProRule" id="PRU00023"/>
    </source>
</evidence>
<dbReference type="Proteomes" id="UP000199103">
    <property type="component" value="Chromosome I"/>
</dbReference>
<dbReference type="SMART" id="SM00248">
    <property type="entry name" value="ANK"/>
    <property type="match status" value="2"/>
</dbReference>
<dbReference type="PROSITE" id="PS50297">
    <property type="entry name" value="ANK_REP_REGION"/>
    <property type="match status" value="2"/>
</dbReference>
<evidence type="ECO:0000313" key="5">
    <source>
        <dbReference type="Proteomes" id="UP000199103"/>
    </source>
</evidence>
<dbReference type="SUPFAM" id="SSF48403">
    <property type="entry name" value="Ankyrin repeat"/>
    <property type="match status" value="1"/>
</dbReference>
<proteinExistence type="predicted"/>
<dbReference type="Gene3D" id="1.25.40.20">
    <property type="entry name" value="Ankyrin repeat-containing domain"/>
    <property type="match status" value="1"/>
</dbReference>
<accession>A0A1H1V2Y0</accession>
<dbReference type="InterPro" id="IPR002110">
    <property type="entry name" value="Ankyrin_rpt"/>
</dbReference>
<reference evidence="4 5" key="1">
    <citation type="submission" date="2016-10" db="EMBL/GenBank/DDBJ databases">
        <authorList>
            <person name="de Groot N.N."/>
        </authorList>
    </citation>
    <scope>NUCLEOTIDE SEQUENCE [LARGE SCALE GENOMIC DNA]</scope>
    <source>
        <strain evidence="4 5">DSM 21800</strain>
    </source>
</reference>
<keyword evidence="5" id="KW-1185">Reference proteome</keyword>
<dbReference type="Pfam" id="PF12796">
    <property type="entry name" value="Ank_2"/>
    <property type="match status" value="1"/>
</dbReference>
<feature type="repeat" description="ANK" evidence="3">
    <location>
        <begin position="87"/>
        <end position="119"/>
    </location>
</feature>